<evidence type="ECO:0008006" key="3">
    <source>
        <dbReference type="Google" id="ProtNLM"/>
    </source>
</evidence>
<evidence type="ECO:0000313" key="1">
    <source>
        <dbReference type="EMBL" id="GLI35428.1"/>
    </source>
</evidence>
<accession>A0A9W6L891</accession>
<keyword evidence="2" id="KW-1185">Reference proteome</keyword>
<proteinExistence type="predicted"/>
<name>A0A9W6L891_9BACT</name>
<dbReference type="EMBL" id="BSDR01000001">
    <property type="protein sequence ID" value="GLI35428.1"/>
    <property type="molecule type" value="Genomic_DNA"/>
</dbReference>
<reference evidence="1" key="1">
    <citation type="submission" date="2022-12" db="EMBL/GenBank/DDBJ databases">
        <title>Reference genome sequencing for broad-spectrum identification of bacterial and archaeal isolates by mass spectrometry.</title>
        <authorList>
            <person name="Sekiguchi Y."/>
            <person name="Tourlousse D.M."/>
        </authorList>
    </citation>
    <scope>NUCLEOTIDE SEQUENCE</scope>
    <source>
        <strain evidence="1">ASRB1</strain>
    </source>
</reference>
<dbReference type="Proteomes" id="UP001144372">
    <property type="component" value="Unassembled WGS sequence"/>
</dbReference>
<gene>
    <name evidence="1" type="ORF">DAMNIGENAA_28610</name>
</gene>
<dbReference type="AlphaFoldDB" id="A0A9W6L891"/>
<dbReference type="RefSeq" id="WP_281795230.1">
    <property type="nucleotide sequence ID" value="NZ_BSDR01000001.1"/>
</dbReference>
<comment type="caution">
    <text evidence="1">The sequence shown here is derived from an EMBL/GenBank/DDBJ whole genome shotgun (WGS) entry which is preliminary data.</text>
</comment>
<dbReference type="InterPro" id="IPR010026">
    <property type="entry name" value="Phage_holin_LL-H"/>
</dbReference>
<protein>
    <recommendedName>
        <fullName evidence="3">Phage holin</fullName>
    </recommendedName>
</protein>
<evidence type="ECO:0000313" key="2">
    <source>
        <dbReference type="Proteomes" id="UP001144372"/>
    </source>
</evidence>
<organism evidence="1 2">
    <name type="scientific">Desulforhabdus amnigena</name>
    <dbReference type="NCBI Taxonomy" id="40218"/>
    <lineage>
        <taxon>Bacteria</taxon>
        <taxon>Pseudomonadati</taxon>
        <taxon>Thermodesulfobacteriota</taxon>
        <taxon>Syntrophobacteria</taxon>
        <taxon>Syntrophobacterales</taxon>
        <taxon>Syntrophobacteraceae</taxon>
        <taxon>Desulforhabdus</taxon>
    </lineage>
</organism>
<sequence>MEFFAKIYQWVKRSGFFQRVAATLAGKAAESIKDIAVSVVSELASGNFTGEEKRRIAFSRIEAAAVREGKELGASAINLAIEMAVALVKEA</sequence>
<dbReference type="Pfam" id="PF09682">
    <property type="entry name" value="Phage_holin_6_1"/>
    <property type="match status" value="1"/>
</dbReference>